<organism evidence="3 4">
    <name type="scientific">Streptomyces typhae</name>
    <dbReference type="NCBI Taxonomy" id="2681492"/>
    <lineage>
        <taxon>Bacteria</taxon>
        <taxon>Bacillati</taxon>
        <taxon>Actinomycetota</taxon>
        <taxon>Actinomycetes</taxon>
        <taxon>Kitasatosporales</taxon>
        <taxon>Streptomycetaceae</taxon>
        <taxon>Streptomyces</taxon>
    </lineage>
</organism>
<feature type="chain" id="PRO_5038383660" description="Lipoprotein" evidence="2">
    <location>
        <begin position="28"/>
        <end position="180"/>
    </location>
</feature>
<feature type="signal peptide" evidence="2">
    <location>
        <begin position="1"/>
        <end position="27"/>
    </location>
</feature>
<reference evidence="3 4" key="1">
    <citation type="submission" date="2019-11" db="EMBL/GenBank/DDBJ databases">
        <title>Streptomyces typhae sp. nov., a novel endophytic actinomycete isolated from the root of cattail pollen (Typha angustifolia L.).</title>
        <authorList>
            <person name="Peng C."/>
        </authorList>
    </citation>
    <scope>NUCLEOTIDE SEQUENCE [LARGE SCALE GENOMIC DNA]</scope>
    <source>
        <strain evidence="4">p1417</strain>
    </source>
</reference>
<evidence type="ECO:0000256" key="1">
    <source>
        <dbReference type="SAM" id="MobiDB-lite"/>
    </source>
</evidence>
<dbReference type="PROSITE" id="PS51257">
    <property type="entry name" value="PROKAR_LIPOPROTEIN"/>
    <property type="match status" value="1"/>
</dbReference>
<sequence length="180" mass="18120">MRTRTMPPGSPLTGVAVSVVVALAAVAGCGSGQQGTGSDTDALADRARRVAEAWDGATAAPAAVPSIGSAADVPGHPLHRLVRAAPDGRSVTVVALHGACDAGASVGSLETGGSVVLWSSVKGREETGDCTKQVRTQRKTVKLDRPVGGRSLLDARTGRPIPQSLSGAVENAVEEGLRTP</sequence>
<accession>A0A6L6WV53</accession>
<dbReference type="Proteomes" id="UP000483802">
    <property type="component" value="Unassembled WGS sequence"/>
</dbReference>
<dbReference type="EMBL" id="WPNZ01000005">
    <property type="protein sequence ID" value="MVO85429.1"/>
    <property type="molecule type" value="Genomic_DNA"/>
</dbReference>
<evidence type="ECO:0000256" key="2">
    <source>
        <dbReference type="SAM" id="SignalP"/>
    </source>
</evidence>
<keyword evidence="4" id="KW-1185">Reference proteome</keyword>
<name>A0A6L6WV53_9ACTN</name>
<proteinExistence type="predicted"/>
<dbReference type="RefSeq" id="WP_157165456.1">
    <property type="nucleotide sequence ID" value="NZ_WPNZ01000005.1"/>
</dbReference>
<evidence type="ECO:0000313" key="4">
    <source>
        <dbReference type="Proteomes" id="UP000483802"/>
    </source>
</evidence>
<comment type="caution">
    <text evidence="3">The sequence shown here is derived from an EMBL/GenBank/DDBJ whole genome shotgun (WGS) entry which is preliminary data.</text>
</comment>
<feature type="region of interest" description="Disordered" evidence="1">
    <location>
        <begin position="148"/>
        <end position="180"/>
    </location>
</feature>
<gene>
    <name evidence="3" type="ORF">GPA10_11860</name>
</gene>
<keyword evidence="2" id="KW-0732">Signal</keyword>
<dbReference type="AlphaFoldDB" id="A0A6L6WV53"/>
<protein>
    <recommendedName>
        <fullName evidence="5">Lipoprotein</fullName>
    </recommendedName>
</protein>
<evidence type="ECO:0000313" key="3">
    <source>
        <dbReference type="EMBL" id="MVO85429.1"/>
    </source>
</evidence>
<evidence type="ECO:0008006" key="5">
    <source>
        <dbReference type="Google" id="ProtNLM"/>
    </source>
</evidence>